<comment type="caution">
    <text evidence="3">The sequence shown here is derived from an EMBL/GenBank/DDBJ whole genome shotgun (WGS) entry which is preliminary data.</text>
</comment>
<dbReference type="Proteomes" id="UP000663854">
    <property type="component" value="Unassembled WGS sequence"/>
</dbReference>
<dbReference type="Proteomes" id="UP000663870">
    <property type="component" value="Unassembled WGS sequence"/>
</dbReference>
<dbReference type="InterPro" id="IPR050951">
    <property type="entry name" value="Retrovirus_Pol_polyprotein"/>
</dbReference>
<accession>A0A815X278</accession>
<protein>
    <recommendedName>
        <fullName evidence="1">Integrase catalytic domain-containing protein</fullName>
    </recommendedName>
</protein>
<name>A0A815X278_9BILA</name>
<gene>
    <name evidence="3" type="ORF">JXQ802_LOCUS43645</name>
    <name evidence="2" type="ORF">PYM288_LOCUS29465</name>
</gene>
<dbReference type="InterPro" id="IPR001584">
    <property type="entry name" value="Integrase_cat-core"/>
</dbReference>
<sequence length="399" mass="45067">MCDACQTRRSIPKPVCGKPIVSIGFLNRLQVDLIHMRSVEYNGYKFILHAKDHFTKFSWLNALPSKQAYHVAATLRNIFLQFGPPKILQSDNGKEFVAKIILELKSSWPDLIIINGRPRHPQSQGLVERGNAVVQKMLGKWQETNKSNDWPNGLVMLSINNCVSQSAQKTPYEMVFGQPTRSDHDFWQQLNKQYSNNLVVNEEDLPQSIANMISSNDDESTINQSTDVCSSSTIPSLSLNTHTTKIIDNKTETSHKQIRDEAEKNYIRTAGLKISEVDRSNTSPSILPCKIIDISYRDESSDLQYKLATLDGKINDWFLSLDLIDLSDTLSTELRQLDTNNLPDISFIQACQAFTKFKSINTCKCTGSCDTNRCSCKKRSLLCCTKCHRGKCVSCKNNN</sequence>
<dbReference type="GO" id="GO:0015074">
    <property type="term" value="P:DNA integration"/>
    <property type="evidence" value="ECO:0007669"/>
    <property type="project" value="InterPro"/>
</dbReference>
<dbReference type="AlphaFoldDB" id="A0A815X278"/>
<dbReference type="EMBL" id="CAJNOL010003195">
    <property type="protein sequence ID" value="CAF1551106.1"/>
    <property type="molecule type" value="Genomic_DNA"/>
</dbReference>
<proteinExistence type="predicted"/>
<evidence type="ECO:0000259" key="1">
    <source>
        <dbReference type="PROSITE" id="PS50994"/>
    </source>
</evidence>
<dbReference type="Pfam" id="PF00665">
    <property type="entry name" value="rve"/>
    <property type="match status" value="1"/>
</dbReference>
<dbReference type="InterPro" id="IPR036397">
    <property type="entry name" value="RNaseH_sf"/>
</dbReference>
<evidence type="ECO:0000313" key="3">
    <source>
        <dbReference type="EMBL" id="CAF1551106.1"/>
    </source>
</evidence>
<organism evidence="3 4">
    <name type="scientific">Rotaria sordida</name>
    <dbReference type="NCBI Taxonomy" id="392033"/>
    <lineage>
        <taxon>Eukaryota</taxon>
        <taxon>Metazoa</taxon>
        <taxon>Spiralia</taxon>
        <taxon>Gnathifera</taxon>
        <taxon>Rotifera</taxon>
        <taxon>Eurotatoria</taxon>
        <taxon>Bdelloidea</taxon>
        <taxon>Philodinida</taxon>
        <taxon>Philodinidae</taxon>
        <taxon>Rotaria</taxon>
    </lineage>
</organism>
<dbReference type="SUPFAM" id="SSF53098">
    <property type="entry name" value="Ribonuclease H-like"/>
    <property type="match status" value="1"/>
</dbReference>
<dbReference type="PANTHER" id="PTHR37984:SF5">
    <property type="entry name" value="PROTEIN NYNRIN-LIKE"/>
    <property type="match status" value="1"/>
</dbReference>
<evidence type="ECO:0000313" key="2">
    <source>
        <dbReference type="EMBL" id="CAF1292393.1"/>
    </source>
</evidence>
<dbReference type="Gene3D" id="3.30.420.10">
    <property type="entry name" value="Ribonuclease H-like superfamily/Ribonuclease H"/>
    <property type="match status" value="1"/>
</dbReference>
<dbReference type="InterPro" id="IPR012337">
    <property type="entry name" value="RNaseH-like_sf"/>
</dbReference>
<dbReference type="PANTHER" id="PTHR37984">
    <property type="entry name" value="PROTEIN CBG26694"/>
    <property type="match status" value="1"/>
</dbReference>
<dbReference type="EMBL" id="CAJNOH010002422">
    <property type="protein sequence ID" value="CAF1292393.1"/>
    <property type="molecule type" value="Genomic_DNA"/>
</dbReference>
<reference evidence="3" key="1">
    <citation type="submission" date="2021-02" db="EMBL/GenBank/DDBJ databases">
        <authorList>
            <person name="Nowell W R."/>
        </authorList>
    </citation>
    <scope>NUCLEOTIDE SEQUENCE</scope>
</reference>
<feature type="domain" description="Integrase catalytic" evidence="1">
    <location>
        <begin position="15"/>
        <end position="179"/>
    </location>
</feature>
<dbReference type="PROSITE" id="PS50994">
    <property type="entry name" value="INTEGRASE"/>
    <property type="match status" value="1"/>
</dbReference>
<dbReference type="GO" id="GO:0003676">
    <property type="term" value="F:nucleic acid binding"/>
    <property type="evidence" value="ECO:0007669"/>
    <property type="project" value="InterPro"/>
</dbReference>
<keyword evidence="4" id="KW-1185">Reference proteome</keyword>
<evidence type="ECO:0000313" key="4">
    <source>
        <dbReference type="Proteomes" id="UP000663870"/>
    </source>
</evidence>